<keyword evidence="3 6" id="KW-0812">Transmembrane</keyword>
<dbReference type="PANTHER" id="PTHR30477:SF21">
    <property type="entry name" value="ABC-3 PROTEIN"/>
    <property type="match status" value="1"/>
</dbReference>
<accession>A0A2I1KTA6</accession>
<evidence type="ECO:0000256" key="7">
    <source>
        <dbReference type="SAM" id="Phobius"/>
    </source>
</evidence>
<feature type="transmembrane region" description="Helical" evidence="7">
    <location>
        <begin position="148"/>
        <end position="170"/>
    </location>
</feature>
<sequence length="291" mass="29306">MSVSLELLALPAVEAIMMGCLSGVVGALALVGRKVFLTESLTHATFPGAVSLVVVVTSLSRVLGSGRPGYEVVWTAALIGAVIMCVPMAAMTGWLTRQAGLSSQSSAGAVLAIGFALGYLLNTWFAPLPLKIDSFLTGSLLNVSHTDVVLTVLVLAMTLLVVLAGGRHLIFWCFDPVGYRAGGASSKAVEAVMLALICLTIGALVPAVGTILPIALIAAPAASMLPWVRTPRALLLGSAVVGVLTCLGGLALAVVMGLSVGGVIAVLAGVVYALSHGASTLRGAVGARAVA</sequence>
<gene>
    <name evidence="8" type="ORF">CYJ26_05460</name>
</gene>
<feature type="transmembrane region" description="Helical" evidence="7">
    <location>
        <begin position="12"/>
        <end position="32"/>
    </location>
</feature>
<dbReference type="SUPFAM" id="SSF81345">
    <property type="entry name" value="ABC transporter involved in vitamin B12 uptake, BtuC"/>
    <property type="match status" value="1"/>
</dbReference>
<name>A0A2I1KTA6_9ACTO</name>
<feature type="transmembrane region" description="Helical" evidence="7">
    <location>
        <begin position="72"/>
        <end position="95"/>
    </location>
</feature>
<evidence type="ECO:0000256" key="2">
    <source>
        <dbReference type="ARBA" id="ARBA00008034"/>
    </source>
</evidence>
<dbReference type="EMBL" id="PKHA01000004">
    <property type="protein sequence ID" value="PKY98838.1"/>
    <property type="molecule type" value="Genomic_DNA"/>
</dbReference>
<feature type="transmembrane region" description="Helical" evidence="7">
    <location>
        <begin position="44"/>
        <end position="60"/>
    </location>
</feature>
<dbReference type="GO" id="GO:0055085">
    <property type="term" value="P:transmembrane transport"/>
    <property type="evidence" value="ECO:0007669"/>
    <property type="project" value="InterPro"/>
</dbReference>
<dbReference type="Proteomes" id="UP000234778">
    <property type="component" value="Unassembled WGS sequence"/>
</dbReference>
<evidence type="ECO:0000313" key="8">
    <source>
        <dbReference type="EMBL" id="PKY98838.1"/>
    </source>
</evidence>
<evidence type="ECO:0000313" key="9">
    <source>
        <dbReference type="Proteomes" id="UP000234778"/>
    </source>
</evidence>
<dbReference type="Pfam" id="PF00950">
    <property type="entry name" value="ABC-3"/>
    <property type="match status" value="1"/>
</dbReference>
<dbReference type="PANTHER" id="PTHR30477">
    <property type="entry name" value="ABC-TRANSPORTER METAL-BINDING PROTEIN"/>
    <property type="match status" value="1"/>
</dbReference>
<protein>
    <submittedName>
        <fullName evidence="8">Metal ABC transporter permease</fullName>
    </submittedName>
</protein>
<feature type="transmembrane region" description="Helical" evidence="7">
    <location>
        <begin position="239"/>
        <end position="272"/>
    </location>
</feature>
<keyword evidence="5 7" id="KW-0472">Membrane</keyword>
<dbReference type="Gene3D" id="1.10.3470.10">
    <property type="entry name" value="ABC transporter involved in vitamin B12 uptake, BtuC"/>
    <property type="match status" value="1"/>
</dbReference>
<dbReference type="GeneID" id="81708379"/>
<comment type="subcellular location">
    <subcellularLocation>
        <location evidence="6">Cell membrane</location>
        <topology evidence="6">Multi-pass membrane protein</topology>
    </subcellularLocation>
    <subcellularLocation>
        <location evidence="1">Membrane</location>
        <topology evidence="1">Multi-pass membrane protein</topology>
    </subcellularLocation>
</comment>
<proteinExistence type="inferred from homology"/>
<comment type="similarity">
    <text evidence="2 6">Belongs to the ABC-3 integral membrane protein family.</text>
</comment>
<evidence type="ECO:0000256" key="6">
    <source>
        <dbReference type="RuleBase" id="RU003943"/>
    </source>
</evidence>
<evidence type="ECO:0000256" key="1">
    <source>
        <dbReference type="ARBA" id="ARBA00004141"/>
    </source>
</evidence>
<comment type="caution">
    <text evidence="8">The sequence shown here is derived from an EMBL/GenBank/DDBJ whole genome shotgun (WGS) entry which is preliminary data.</text>
</comment>
<feature type="transmembrane region" description="Helical" evidence="7">
    <location>
        <begin position="191"/>
        <end position="219"/>
    </location>
</feature>
<keyword evidence="6" id="KW-0813">Transport</keyword>
<dbReference type="GO" id="GO:0043190">
    <property type="term" value="C:ATP-binding cassette (ABC) transporter complex"/>
    <property type="evidence" value="ECO:0007669"/>
    <property type="project" value="InterPro"/>
</dbReference>
<reference evidence="8 9" key="1">
    <citation type="submission" date="2017-12" db="EMBL/GenBank/DDBJ databases">
        <title>Phylogenetic diversity of female urinary microbiome.</title>
        <authorList>
            <person name="Thomas-White K."/>
            <person name="Wolfe A.J."/>
        </authorList>
    </citation>
    <scope>NUCLEOTIDE SEQUENCE [LARGE SCALE GENOMIC DNA]</scope>
    <source>
        <strain evidence="8 9">UMB0319</strain>
    </source>
</reference>
<dbReference type="AlphaFoldDB" id="A0A2I1KTA6"/>
<dbReference type="InterPro" id="IPR001626">
    <property type="entry name" value="ABC_TroCD"/>
</dbReference>
<dbReference type="InterPro" id="IPR037294">
    <property type="entry name" value="ABC_BtuC-like"/>
</dbReference>
<evidence type="ECO:0000256" key="5">
    <source>
        <dbReference type="ARBA" id="ARBA00023136"/>
    </source>
</evidence>
<evidence type="ECO:0000256" key="3">
    <source>
        <dbReference type="ARBA" id="ARBA00022692"/>
    </source>
</evidence>
<feature type="transmembrane region" description="Helical" evidence="7">
    <location>
        <begin position="107"/>
        <end position="128"/>
    </location>
</feature>
<organism evidence="8 9">
    <name type="scientific">Actinomyces urogenitalis</name>
    <dbReference type="NCBI Taxonomy" id="103621"/>
    <lineage>
        <taxon>Bacteria</taxon>
        <taxon>Bacillati</taxon>
        <taxon>Actinomycetota</taxon>
        <taxon>Actinomycetes</taxon>
        <taxon>Actinomycetales</taxon>
        <taxon>Actinomycetaceae</taxon>
        <taxon>Actinomyces</taxon>
    </lineage>
</organism>
<evidence type="ECO:0000256" key="4">
    <source>
        <dbReference type="ARBA" id="ARBA00022989"/>
    </source>
</evidence>
<keyword evidence="4 7" id="KW-1133">Transmembrane helix</keyword>
<dbReference type="RefSeq" id="WP_034237032.1">
    <property type="nucleotide sequence ID" value="NZ_CP136961.1"/>
</dbReference>